<dbReference type="SUPFAM" id="SSF81383">
    <property type="entry name" value="F-box domain"/>
    <property type="match status" value="1"/>
</dbReference>
<evidence type="ECO:0000313" key="2">
    <source>
        <dbReference type="EMBL" id="KAK3303274.1"/>
    </source>
</evidence>
<evidence type="ECO:0000259" key="1">
    <source>
        <dbReference type="PROSITE" id="PS50181"/>
    </source>
</evidence>
<gene>
    <name evidence="2" type="ORF">B0T15DRAFT_568923</name>
</gene>
<protein>
    <recommendedName>
        <fullName evidence="1">F-box domain-containing protein</fullName>
    </recommendedName>
</protein>
<dbReference type="SMART" id="SM00256">
    <property type="entry name" value="FBOX"/>
    <property type="match status" value="1"/>
</dbReference>
<dbReference type="PROSITE" id="PS50181">
    <property type="entry name" value="FBOX"/>
    <property type="match status" value="1"/>
</dbReference>
<dbReference type="RefSeq" id="XP_062719054.1">
    <property type="nucleotide sequence ID" value="XM_062870787.1"/>
</dbReference>
<dbReference type="GeneID" id="87889616"/>
<accession>A0AAJ0LZD0</accession>
<dbReference type="EMBL" id="JAUDZG010000006">
    <property type="protein sequence ID" value="KAK3303274.1"/>
    <property type="molecule type" value="Genomic_DNA"/>
</dbReference>
<dbReference type="Pfam" id="PF12937">
    <property type="entry name" value="F-box-like"/>
    <property type="match status" value="1"/>
</dbReference>
<keyword evidence="3" id="KW-1185">Reference proteome</keyword>
<dbReference type="AlphaFoldDB" id="A0AAJ0LZD0"/>
<dbReference type="InterPro" id="IPR036047">
    <property type="entry name" value="F-box-like_dom_sf"/>
</dbReference>
<name>A0AAJ0LZD0_9PEZI</name>
<proteinExistence type="predicted"/>
<feature type="domain" description="F-box" evidence="1">
    <location>
        <begin position="4"/>
        <end position="50"/>
    </location>
</feature>
<organism evidence="2 3">
    <name type="scientific">Chaetomium strumarium</name>
    <dbReference type="NCBI Taxonomy" id="1170767"/>
    <lineage>
        <taxon>Eukaryota</taxon>
        <taxon>Fungi</taxon>
        <taxon>Dikarya</taxon>
        <taxon>Ascomycota</taxon>
        <taxon>Pezizomycotina</taxon>
        <taxon>Sordariomycetes</taxon>
        <taxon>Sordariomycetidae</taxon>
        <taxon>Sordariales</taxon>
        <taxon>Chaetomiaceae</taxon>
        <taxon>Chaetomium</taxon>
    </lineage>
</organism>
<reference evidence="2" key="2">
    <citation type="submission" date="2023-06" db="EMBL/GenBank/DDBJ databases">
        <authorList>
            <consortium name="Lawrence Berkeley National Laboratory"/>
            <person name="Mondo S.J."/>
            <person name="Hensen N."/>
            <person name="Bonometti L."/>
            <person name="Westerberg I."/>
            <person name="Brannstrom I.O."/>
            <person name="Guillou S."/>
            <person name="Cros-Aarteil S."/>
            <person name="Calhoun S."/>
            <person name="Haridas S."/>
            <person name="Kuo A."/>
            <person name="Pangilinan J."/>
            <person name="Riley R."/>
            <person name="Labutti K."/>
            <person name="Andreopoulos B."/>
            <person name="Lipzen A."/>
            <person name="Chen C."/>
            <person name="Yanf M."/>
            <person name="Daum C."/>
            <person name="Ng V."/>
            <person name="Clum A."/>
            <person name="Steindorff A."/>
            <person name="Ohm R."/>
            <person name="Martin F."/>
            <person name="Silar P."/>
            <person name="Natvig D."/>
            <person name="Lalanne C."/>
            <person name="Gautier V."/>
            <person name="Ament-Velasquez S.L."/>
            <person name="Kruys A."/>
            <person name="Hutchinson M.I."/>
            <person name="Powell A.J."/>
            <person name="Barry K."/>
            <person name="Miller A.N."/>
            <person name="Grigoriev I.V."/>
            <person name="Debuchy R."/>
            <person name="Gladieux P."/>
            <person name="Thoren M.H."/>
            <person name="Johannesson H."/>
        </authorList>
    </citation>
    <scope>NUCLEOTIDE SEQUENCE</scope>
    <source>
        <strain evidence="2">CBS 333.67</strain>
    </source>
</reference>
<evidence type="ECO:0000313" key="3">
    <source>
        <dbReference type="Proteomes" id="UP001273166"/>
    </source>
</evidence>
<dbReference type="Proteomes" id="UP001273166">
    <property type="component" value="Unassembled WGS sequence"/>
</dbReference>
<reference evidence="2" key="1">
    <citation type="journal article" date="2023" name="Mol. Phylogenet. Evol.">
        <title>Genome-scale phylogeny and comparative genomics of the fungal order Sordariales.</title>
        <authorList>
            <person name="Hensen N."/>
            <person name="Bonometti L."/>
            <person name="Westerberg I."/>
            <person name="Brannstrom I.O."/>
            <person name="Guillou S."/>
            <person name="Cros-Aarteil S."/>
            <person name="Calhoun S."/>
            <person name="Haridas S."/>
            <person name="Kuo A."/>
            <person name="Mondo S."/>
            <person name="Pangilinan J."/>
            <person name="Riley R."/>
            <person name="LaButti K."/>
            <person name="Andreopoulos B."/>
            <person name="Lipzen A."/>
            <person name="Chen C."/>
            <person name="Yan M."/>
            <person name="Daum C."/>
            <person name="Ng V."/>
            <person name="Clum A."/>
            <person name="Steindorff A."/>
            <person name="Ohm R.A."/>
            <person name="Martin F."/>
            <person name="Silar P."/>
            <person name="Natvig D.O."/>
            <person name="Lalanne C."/>
            <person name="Gautier V."/>
            <person name="Ament-Velasquez S.L."/>
            <person name="Kruys A."/>
            <person name="Hutchinson M.I."/>
            <person name="Powell A.J."/>
            <person name="Barry K."/>
            <person name="Miller A.N."/>
            <person name="Grigoriev I.V."/>
            <person name="Debuchy R."/>
            <person name="Gladieux P."/>
            <person name="Hiltunen Thoren M."/>
            <person name="Johannesson H."/>
        </authorList>
    </citation>
    <scope>NUCLEOTIDE SEQUENCE</scope>
    <source>
        <strain evidence="2">CBS 333.67</strain>
    </source>
</reference>
<sequence length="626" mass="69806">MTVKLKLTDLPDDVLFLVLAELESARDVRALSLCCRSLQQLASSDGWRIFIRSKFPSLSAPPLSAKCQTWREVAESMTWQSRCWDKRSLQFQAVIPREEPRRNKRPSYMSVVDAHFDPATQEELVVWSAGEDIVARFRERRGRGEMSRTSWHQLRGQELGFASGYDDIKAIKIVQRGGGQAIITSRHNGQVSLLSAERDRFGECIAKFIPGLDLSSEPRKPLEQETTNSLDVMDIGRKRLLAAAGRSCLRIYELPDGDATETKPLTTHDVGDSVRLGGARWMEQRECIALALSGTRDPLRYLALTPSGWTLHAAAKSERVAQEFGVKYDRTISPNSLEPVRRHAGTKGAASLLLSSWKDGTIRLQDLRTPSPFDAVYQDNVNPWRNAESLMSYGAERFVAGAASGLAIQVFDFRWTKGYYHTSGLPCLGTGPFPPPPQPFLAHPIARSNGRARCEHHAGGLPCHFHSLSTALYYRPNAKYFLRDPRRYPPDGGGVWSLARGSDISANFYMGIKGGVVEATLRETPDSYPSHGPAGGVDPNFGFDDWTVKPPGESAFTSKPLKPRMLETGDGYSYKCNDRSILLPSLRYYQGPQEHLRNSLTGHHRMEIGYHILDDFVQRQTTVLGG</sequence>
<dbReference type="InterPro" id="IPR001810">
    <property type="entry name" value="F-box_dom"/>
</dbReference>
<comment type="caution">
    <text evidence="2">The sequence shown here is derived from an EMBL/GenBank/DDBJ whole genome shotgun (WGS) entry which is preliminary data.</text>
</comment>